<dbReference type="PANTHER" id="PTHR19241">
    <property type="entry name" value="ATP-BINDING CASSETTE TRANSPORTER"/>
    <property type="match status" value="1"/>
</dbReference>
<dbReference type="EMBL" id="BSXW01000263">
    <property type="protein sequence ID" value="GMF16890.1"/>
    <property type="molecule type" value="Genomic_DNA"/>
</dbReference>
<evidence type="ECO:0000313" key="5">
    <source>
        <dbReference type="Proteomes" id="UP001165083"/>
    </source>
</evidence>
<keyword evidence="1" id="KW-0813">Transport</keyword>
<evidence type="ECO:0000259" key="3">
    <source>
        <dbReference type="PROSITE" id="PS50893"/>
    </source>
</evidence>
<keyword evidence="5" id="KW-1185">Reference proteome</keyword>
<dbReference type="FunFam" id="3.40.50.300:FF:000528">
    <property type="entry name" value="ABC transporter G family member 31"/>
    <property type="match status" value="1"/>
</dbReference>
<evidence type="ECO:0000256" key="2">
    <source>
        <dbReference type="SAM" id="Phobius"/>
    </source>
</evidence>
<evidence type="ECO:0000313" key="4">
    <source>
        <dbReference type="EMBL" id="GMF16890.1"/>
    </source>
</evidence>
<dbReference type="InterPro" id="IPR027417">
    <property type="entry name" value="P-loop_NTPase"/>
</dbReference>
<feature type="domain" description="ABC transporter" evidence="3">
    <location>
        <begin position="177"/>
        <end position="444"/>
    </location>
</feature>
<name>A0A9W6TNC8_9STRA</name>
<dbReference type="GO" id="GO:0016887">
    <property type="term" value="F:ATP hydrolysis activity"/>
    <property type="evidence" value="ECO:0007669"/>
    <property type="project" value="InterPro"/>
</dbReference>
<dbReference type="AlphaFoldDB" id="A0A9W6TNC8"/>
<keyword evidence="2" id="KW-0472">Membrane</keyword>
<dbReference type="Proteomes" id="UP001165083">
    <property type="component" value="Unassembled WGS sequence"/>
</dbReference>
<comment type="caution">
    <text evidence="4">The sequence shown here is derived from an EMBL/GenBank/DDBJ whole genome shotgun (WGS) entry which is preliminary data.</text>
</comment>
<organism evidence="4 5">
    <name type="scientific">Phytophthora lilii</name>
    <dbReference type="NCBI Taxonomy" id="2077276"/>
    <lineage>
        <taxon>Eukaryota</taxon>
        <taxon>Sar</taxon>
        <taxon>Stramenopiles</taxon>
        <taxon>Oomycota</taxon>
        <taxon>Peronosporomycetes</taxon>
        <taxon>Peronosporales</taxon>
        <taxon>Peronosporaceae</taxon>
        <taxon>Phytophthora</taxon>
    </lineage>
</organism>
<dbReference type="Gene3D" id="3.40.50.300">
    <property type="entry name" value="P-loop containing nucleotide triphosphate hydrolases"/>
    <property type="match status" value="1"/>
</dbReference>
<dbReference type="SUPFAM" id="SSF52540">
    <property type="entry name" value="P-loop containing nucleoside triphosphate hydrolases"/>
    <property type="match status" value="1"/>
</dbReference>
<dbReference type="InterPro" id="IPR003439">
    <property type="entry name" value="ABC_transporter-like_ATP-bd"/>
</dbReference>
<dbReference type="GO" id="GO:0005524">
    <property type="term" value="F:ATP binding"/>
    <property type="evidence" value="ECO:0007669"/>
    <property type="project" value="InterPro"/>
</dbReference>
<dbReference type="OrthoDB" id="66620at2759"/>
<gene>
    <name evidence="4" type="ORF">Plil01_000610200</name>
</gene>
<dbReference type="PROSITE" id="PS50893">
    <property type="entry name" value="ABC_TRANSPORTER_2"/>
    <property type="match status" value="1"/>
</dbReference>
<feature type="transmembrane region" description="Helical" evidence="2">
    <location>
        <begin position="483"/>
        <end position="505"/>
    </location>
</feature>
<sequence>MFLIKYSDIWRRHDGLHHYSLLSVAFSAEDEPQKRLQYQNAVVIPHFPPWRSVCKVVIIVLKGSSPTSKTTRPRSRLIASRPLSDRFSDPEDCNMVSSSHTKYPHEIPPIQYDSGQALMAQGSIALHQHVAAHFQPALGQAMPQMEVRFHNVFISADIVVKDEDNFKVELPTLINTVKMAAARYSAKKHVVKKEILRNVSGVLKPGTMTLVLGQPGSGKCSLLKVLGGRFPTNKRVHIEGDVTYDGTPQEHLLHRLPQFVSLVDQHDKHFPTLTVKETLEFANACKGGKLPKREEKLYSHGTPEQNQAALDVLRATYKHYPDIVIRQLGLENCQNNILGNAMLRGVWGGERKRVTTGEMAFGNKFVLLMDEISTGLDSAATFDIISTQRNLAKTLRKTVVISLLQPSPGVFADVILLNDGALIAAAVSARACGIQTTWGKLLPYTIVRGAHVVSQVPVGLMETIACGSFMYWLGGFVPTAAGFIWFELILFFVNMAFASLLFLIVRFIGFECRFSGHTTHVSLLRDILGLCDDLGRDSRLYGLGMLVEPAGMGCSSACSQRVHGFSLHHMCLSRGQLL</sequence>
<accession>A0A9W6TNC8</accession>
<proteinExistence type="predicted"/>
<evidence type="ECO:0000256" key="1">
    <source>
        <dbReference type="ARBA" id="ARBA00022448"/>
    </source>
</evidence>
<dbReference type="Pfam" id="PF00005">
    <property type="entry name" value="ABC_tran"/>
    <property type="match status" value="1"/>
</dbReference>
<protein>
    <submittedName>
        <fullName evidence="4">Unnamed protein product</fullName>
    </submittedName>
</protein>
<reference evidence="4" key="1">
    <citation type="submission" date="2023-04" db="EMBL/GenBank/DDBJ databases">
        <title>Phytophthora lilii NBRC 32176.</title>
        <authorList>
            <person name="Ichikawa N."/>
            <person name="Sato H."/>
            <person name="Tonouchi N."/>
        </authorList>
    </citation>
    <scope>NUCLEOTIDE SEQUENCE</scope>
    <source>
        <strain evidence="4">NBRC 32176</strain>
    </source>
</reference>
<keyword evidence="2" id="KW-0812">Transmembrane</keyword>
<keyword evidence="2" id="KW-1133">Transmembrane helix</keyword>